<feature type="chain" id="PRO_5021747624" description="ScyD/ScyE family protein" evidence="1">
    <location>
        <begin position="27"/>
        <end position="363"/>
    </location>
</feature>
<evidence type="ECO:0000313" key="3">
    <source>
        <dbReference type="Proteomes" id="UP000321225"/>
    </source>
</evidence>
<evidence type="ECO:0008006" key="4">
    <source>
        <dbReference type="Google" id="ProtNLM"/>
    </source>
</evidence>
<name>A0A511AER5_9MICO</name>
<dbReference type="AlphaFoldDB" id="A0A511AER5"/>
<organism evidence="2 3">
    <name type="scientific">Microbacterium aerolatum</name>
    <dbReference type="NCBI Taxonomy" id="153731"/>
    <lineage>
        <taxon>Bacteria</taxon>
        <taxon>Bacillati</taxon>
        <taxon>Actinomycetota</taxon>
        <taxon>Actinomycetes</taxon>
        <taxon>Micrococcales</taxon>
        <taxon>Microbacteriaceae</taxon>
        <taxon>Microbacterium</taxon>
    </lineage>
</organism>
<evidence type="ECO:0000313" key="2">
    <source>
        <dbReference type="EMBL" id="GEK85883.1"/>
    </source>
</evidence>
<dbReference type="EMBL" id="BJUW01000003">
    <property type="protein sequence ID" value="GEK85883.1"/>
    <property type="molecule type" value="Genomic_DNA"/>
</dbReference>
<gene>
    <name evidence="2" type="ORF">MAE01_10590</name>
</gene>
<reference evidence="2 3" key="1">
    <citation type="submission" date="2019-07" db="EMBL/GenBank/DDBJ databases">
        <title>Whole genome shotgun sequence of Microbacterium aerolatum NBRC 103071.</title>
        <authorList>
            <person name="Hosoyama A."/>
            <person name="Uohara A."/>
            <person name="Ohji S."/>
            <person name="Ichikawa N."/>
        </authorList>
    </citation>
    <scope>NUCLEOTIDE SEQUENCE [LARGE SCALE GENOMIC DNA]</scope>
    <source>
        <strain evidence="2 3">NBRC 103071</strain>
    </source>
</reference>
<proteinExistence type="predicted"/>
<dbReference type="InterPro" id="IPR048031">
    <property type="entry name" value="ScyD/ScyE-like"/>
</dbReference>
<dbReference type="NCBIfam" id="NF033206">
    <property type="entry name" value="ScyE_fam"/>
    <property type="match status" value="1"/>
</dbReference>
<dbReference type="Proteomes" id="UP000321225">
    <property type="component" value="Unassembled WGS sequence"/>
</dbReference>
<dbReference type="SUPFAM" id="SSF63829">
    <property type="entry name" value="Calcium-dependent phosphotriesterase"/>
    <property type="match status" value="1"/>
</dbReference>
<dbReference type="InterPro" id="IPR006311">
    <property type="entry name" value="TAT_signal"/>
</dbReference>
<dbReference type="RefSeq" id="WP_147038494.1">
    <property type="nucleotide sequence ID" value="NZ_BJUW01000003.1"/>
</dbReference>
<dbReference type="Gene3D" id="2.120.10.30">
    <property type="entry name" value="TolB, C-terminal domain"/>
    <property type="match status" value="1"/>
</dbReference>
<feature type="signal peptide" evidence="1">
    <location>
        <begin position="1"/>
        <end position="26"/>
    </location>
</feature>
<dbReference type="SUPFAM" id="SSF63825">
    <property type="entry name" value="YWTD domain"/>
    <property type="match status" value="1"/>
</dbReference>
<dbReference type="InterPro" id="IPR011042">
    <property type="entry name" value="6-blade_b-propeller_TolB-like"/>
</dbReference>
<evidence type="ECO:0000256" key="1">
    <source>
        <dbReference type="SAM" id="SignalP"/>
    </source>
</evidence>
<accession>A0A511AER5</accession>
<sequence>MRSTRTFLAAAAAVALALSLPATASAGEEPPILQEWSSQLGAPFSIALDGTRVYVADGATGTIGQLQPDGQIAPLIEGIPGLTGLAIRGASMAWASSVEDGSTEPPVILESGLNIRGPKGTVTYADLHAYEVANNPDAGNSYGITDPNPCVVDATGGAPLSYTGLIDAHAYNVASWKGEWLVADAGANAVMRVTDSGQVSTLAVLPPVPVTLTAESAGMLGLPACAAGDTYYVEPVPTGITVGSGGVIYVTTLPGFPGETASQGALWQVGTDGSATQIVSGLSGPTSAAVKGRDVYVAELFGAGVTQVTGGTASPFAALNGAVSVAVASNGTVWAATMDLSGGPGTLVSIAKGKVHVNAALVR</sequence>
<dbReference type="OrthoDB" id="928769at2"/>
<keyword evidence="1" id="KW-0732">Signal</keyword>
<comment type="caution">
    <text evidence="2">The sequence shown here is derived from an EMBL/GenBank/DDBJ whole genome shotgun (WGS) entry which is preliminary data.</text>
</comment>
<protein>
    <recommendedName>
        <fullName evidence="4">ScyD/ScyE family protein</fullName>
    </recommendedName>
</protein>
<dbReference type="PROSITE" id="PS51318">
    <property type="entry name" value="TAT"/>
    <property type="match status" value="1"/>
</dbReference>
<keyword evidence="3" id="KW-1185">Reference proteome</keyword>